<dbReference type="AlphaFoldDB" id="A0A8X6PTQ5"/>
<proteinExistence type="predicted"/>
<name>A0A8X6PTQ5_NEPPI</name>
<accession>A0A8X6PTQ5</accession>
<dbReference type="EMBL" id="BMAW01023919">
    <property type="protein sequence ID" value="GFT85295.1"/>
    <property type="molecule type" value="Genomic_DNA"/>
</dbReference>
<keyword evidence="2" id="KW-1185">Reference proteome</keyword>
<comment type="caution">
    <text evidence="1">The sequence shown here is derived from an EMBL/GenBank/DDBJ whole genome shotgun (WGS) entry which is preliminary data.</text>
</comment>
<gene>
    <name evidence="1" type="ORF">NPIL_477221</name>
</gene>
<dbReference type="Proteomes" id="UP000887013">
    <property type="component" value="Unassembled WGS sequence"/>
</dbReference>
<evidence type="ECO:0000313" key="1">
    <source>
        <dbReference type="EMBL" id="GFT85295.1"/>
    </source>
</evidence>
<protein>
    <submittedName>
        <fullName evidence="1">Uncharacterized protein</fullName>
    </submittedName>
</protein>
<sequence>MPSRAERAFGLLRVDFNFLISSSFPPTRVNVRYQKSSAAIFPTAASAHVSPFRVIELGDSFGCQKSGSRFLFWPSTIEPLSLGAPICKIASLLTRRVAQEALRHVGLLREVHGDLLEGNETKIYGSGREATGQKFLFVQF</sequence>
<organism evidence="1 2">
    <name type="scientific">Nephila pilipes</name>
    <name type="common">Giant wood spider</name>
    <name type="synonym">Nephila maculata</name>
    <dbReference type="NCBI Taxonomy" id="299642"/>
    <lineage>
        <taxon>Eukaryota</taxon>
        <taxon>Metazoa</taxon>
        <taxon>Ecdysozoa</taxon>
        <taxon>Arthropoda</taxon>
        <taxon>Chelicerata</taxon>
        <taxon>Arachnida</taxon>
        <taxon>Araneae</taxon>
        <taxon>Araneomorphae</taxon>
        <taxon>Entelegynae</taxon>
        <taxon>Araneoidea</taxon>
        <taxon>Nephilidae</taxon>
        <taxon>Nephila</taxon>
    </lineage>
</organism>
<evidence type="ECO:0000313" key="2">
    <source>
        <dbReference type="Proteomes" id="UP000887013"/>
    </source>
</evidence>
<reference evidence="1" key="1">
    <citation type="submission" date="2020-08" db="EMBL/GenBank/DDBJ databases">
        <title>Multicomponent nature underlies the extraordinary mechanical properties of spider dragline silk.</title>
        <authorList>
            <person name="Kono N."/>
            <person name="Nakamura H."/>
            <person name="Mori M."/>
            <person name="Yoshida Y."/>
            <person name="Ohtoshi R."/>
            <person name="Malay A.D."/>
            <person name="Moran D.A.P."/>
            <person name="Tomita M."/>
            <person name="Numata K."/>
            <person name="Arakawa K."/>
        </authorList>
    </citation>
    <scope>NUCLEOTIDE SEQUENCE</scope>
</reference>